<dbReference type="EMBL" id="JAPDRN010000021">
    <property type="protein sequence ID" value="KAJ9638595.1"/>
    <property type="molecule type" value="Genomic_DNA"/>
</dbReference>
<gene>
    <name evidence="2" type="ORF">H2204_004366</name>
</gene>
<dbReference type="AlphaFoldDB" id="A0AA38Y7T9"/>
<evidence type="ECO:0000259" key="1">
    <source>
        <dbReference type="Pfam" id="PF06985"/>
    </source>
</evidence>
<dbReference type="InterPro" id="IPR052895">
    <property type="entry name" value="HetReg/Transcr_Mod"/>
</dbReference>
<dbReference type="Pfam" id="PF06985">
    <property type="entry name" value="HET"/>
    <property type="match status" value="1"/>
</dbReference>
<organism evidence="2 3">
    <name type="scientific">Knufia peltigerae</name>
    <dbReference type="NCBI Taxonomy" id="1002370"/>
    <lineage>
        <taxon>Eukaryota</taxon>
        <taxon>Fungi</taxon>
        <taxon>Dikarya</taxon>
        <taxon>Ascomycota</taxon>
        <taxon>Pezizomycotina</taxon>
        <taxon>Eurotiomycetes</taxon>
        <taxon>Chaetothyriomycetidae</taxon>
        <taxon>Chaetothyriales</taxon>
        <taxon>Trichomeriaceae</taxon>
        <taxon>Knufia</taxon>
    </lineage>
</organism>
<reference evidence="2" key="1">
    <citation type="submission" date="2022-10" db="EMBL/GenBank/DDBJ databases">
        <title>Culturing micro-colonial fungi from biological soil crusts in the Mojave desert and describing Neophaeococcomyces mojavensis, and introducing the new genera and species Taxawa tesnikishii.</title>
        <authorList>
            <person name="Kurbessoian T."/>
            <person name="Stajich J.E."/>
        </authorList>
    </citation>
    <scope>NUCLEOTIDE SEQUENCE</scope>
    <source>
        <strain evidence="2">TK_35</strain>
    </source>
</reference>
<dbReference type="PANTHER" id="PTHR24148">
    <property type="entry name" value="ANKYRIN REPEAT DOMAIN-CONTAINING PROTEIN 39 HOMOLOG-RELATED"/>
    <property type="match status" value="1"/>
</dbReference>
<proteinExistence type="predicted"/>
<evidence type="ECO:0000313" key="3">
    <source>
        <dbReference type="Proteomes" id="UP001172681"/>
    </source>
</evidence>
<name>A0AA38Y7T9_9EURO</name>
<protein>
    <recommendedName>
        <fullName evidence="1">Heterokaryon incompatibility domain-containing protein</fullName>
    </recommendedName>
</protein>
<dbReference type="PANTHER" id="PTHR24148:SF64">
    <property type="entry name" value="HETEROKARYON INCOMPATIBILITY DOMAIN-CONTAINING PROTEIN"/>
    <property type="match status" value="1"/>
</dbReference>
<accession>A0AA38Y7T9</accession>
<comment type="caution">
    <text evidence="2">The sequence shown here is derived from an EMBL/GenBank/DDBJ whole genome shotgun (WGS) entry which is preliminary data.</text>
</comment>
<feature type="domain" description="Heterokaryon incompatibility" evidence="1">
    <location>
        <begin position="132"/>
        <end position="281"/>
    </location>
</feature>
<dbReference type="InterPro" id="IPR010730">
    <property type="entry name" value="HET"/>
</dbReference>
<dbReference type="Pfam" id="PF26639">
    <property type="entry name" value="Het-6_barrel"/>
    <property type="match status" value="1"/>
</dbReference>
<dbReference type="Proteomes" id="UP001172681">
    <property type="component" value="Unassembled WGS sequence"/>
</dbReference>
<sequence length="728" mass="81852">MNNILKRWRSSGKDVVLPVRAEATNRDEPEAQDQNEDQQEVCAVMKYYPLESGDIRVLEILQPDHEKACPVIDGRPLHPPHKGDTGGSLAGNKISPSCRISHTALLHYAGDAGSETNAADQQNNVDRSRHPFIALSYNWGDESDVDSIIMDGYAHVVQRNLKKALLALRGTDMVRSSGCRIWADALCIDQSNPAEVNREIRRMRHIYKEAVAVVVWLGDEADNSDLALRFINTVDDKWKSGPEVFKTWLRQELETNGTQIWPALSKLMLREYWSRLWIIQELTIGGPTAVILCGKEATTFAKMYQVYDAFHLFKATSKHPELGACFGEVLKTTDPTVYDAYRNVLHWQWEKCEDFQTLQDGQIHSSHIHFKRHLLTRCRIAMCRKPSDKVYGILGLLDDVMSAQVVTDYKLPVREVYMSFARTWIRSEGDLGMLIQCGETGEQQKGPEVDIEGLPSWAPNLLKEIKLQLNNFDPEFNSHGGMHASDVEFLGDDGSVLSTDAVLFDTLDGLSGTRYWDDDLNGVQDIRNSASAANAYGSGDEGLRTALWLALTGGRDRHGKAANSYHECVLDTAILDDRCAPPDPCPDTGDTDDSLRWNLHIWLKRNRSFQVGCKRLEDIFQDLGVMKSEPQLYYQCIGRVVNWMWCRRLATTRNGYLAVVPRVARLEDVVAILPGCSCPLLLRPVLDGEAGSHKFEIVAECYVQGMMNGEVVSLLDQGLCHMERISIV</sequence>
<keyword evidence="3" id="KW-1185">Reference proteome</keyword>
<evidence type="ECO:0000313" key="2">
    <source>
        <dbReference type="EMBL" id="KAJ9638595.1"/>
    </source>
</evidence>